<dbReference type="HOGENOM" id="CLU_402183_0_0_6"/>
<dbReference type="RefSeq" id="WP_011466783.1">
    <property type="nucleotide sequence ID" value="NC_007912.1"/>
</dbReference>
<reference evidence="2 3" key="1">
    <citation type="journal article" date="2008" name="PLoS Genet.">
        <title>Complete genome sequence of the complex carbohydrate-degrading marine bacterium, Saccharophagus degradans strain 2-40 T.</title>
        <authorList>
            <person name="Weiner R.M."/>
            <person name="Taylor L.E.II."/>
            <person name="Henrissat B."/>
            <person name="Hauser L."/>
            <person name="Land M."/>
            <person name="Coutinho P.M."/>
            <person name="Rancurel C."/>
            <person name="Saunders E.H."/>
            <person name="Longmire A.G."/>
            <person name="Zhang H."/>
            <person name="Bayer E.A."/>
            <person name="Gilbert H.J."/>
            <person name="Larimer F."/>
            <person name="Zhulin I.B."/>
            <person name="Ekborg N.A."/>
            <person name="Lamed R."/>
            <person name="Richardson P.M."/>
            <person name="Borovok I."/>
            <person name="Hutcheson S."/>
        </authorList>
    </citation>
    <scope>NUCLEOTIDE SEQUENCE [LARGE SCALE GENOMIC DNA]</scope>
    <source>
        <strain evidence="3">2-40 / ATCC 43961 / DSM 17024</strain>
    </source>
</reference>
<dbReference type="Proteomes" id="UP000001947">
    <property type="component" value="Chromosome"/>
</dbReference>
<accession>Q21P20</accession>
<protein>
    <submittedName>
        <fullName evidence="2">Uncharacterized protein</fullName>
    </submittedName>
</protein>
<dbReference type="OrthoDB" id="5694518at2"/>
<keyword evidence="1" id="KW-0732">Signal</keyword>
<organism evidence="2 3">
    <name type="scientific">Saccharophagus degradans (strain 2-40 / ATCC 43961 / DSM 17024)</name>
    <dbReference type="NCBI Taxonomy" id="203122"/>
    <lineage>
        <taxon>Bacteria</taxon>
        <taxon>Pseudomonadati</taxon>
        <taxon>Pseudomonadota</taxon>
        <taxon>Gammaproteobacteria</taxon>
        <taxon>Cellvibrionales</taxon>
        <taxon>Cellvibrionaceae</taxon>
        <taxon>Saccharophagus</taxon>
    </lineage>
</organism>
<evidence type="ECO:0000256" key="1">
    <source>
        <dbReference type="SAM" id="SignalP"/>
    </source>
</evidence>
<feature type="chain" id="PRO_5004200757" evidence="1">
    <location>
        <begin position="21"/>
        <end position="684"/>
    </location>
</feature>
<keyword evidence="3" id="KW-1185">Reference proteome</keyword>
<sequence>MNKLLAAVIVASSLPCAALAQLAPQASLQSPRVSGYYTPTDTLNIALPKEANLSAAWSSLSLSGLSLELDGIDVTALATLENGQLQYTPAQRLAYGEHSLRLVQYKQDGSVNEWGYWQFDVRQSAAIRQASAQSQVDVSLNQNVANHSSPVSPIPVDNFSAQGSGQFYASVEGGDATDGWALDGNANLALADDANQSLTGRQVDIPSFTVTAKQGRYSVTAGDQALLQAGLLSSGYQARGVSSTVALGALDSAVTVFSVAANQRIGIDGGLGISDGDNRLTGARWQYQPWQTQNADVYLAVSYISGKSSQADFGSVDYYAQPSVNEGSAWNLVFDSQFMQQQLRVRLEGANTEYDFDGINNGYEAVEDDAWSALVLFQPAPPQSKVDLTLGVEAQRIGSYYYSLANGQLPADKKFQRVFLNGATDSTKGRWYWESAYTTESNNLSKNAAFAITDMSQWALSGGYNQYEPATALAWLGLPSYSIAMRGVRLTDDYTPIGYIANNLTTESINANAAFAHPTWNWSLGVNEDKLHDYSGWQPNTRTRALQANAAKQLGDKYYLAIGWQLQQTRFIAEQVHTRTQLYSLDANADFIPQVLSANISVGVNQTRAMDDPYYALRDQSTYASANIMWQVKQAKNNSAGLNLSFSVSHNEYKDQLYAFNNSEGYQAFIKLSTSLPSAFPGVL</sequence>
<dbReference type="KEGG" id="sde:Sde_0295"/>
<evidence type="ECO:0000313" key="2">
    <source>
        <dbReference type="EMBL" id="ABD79559.1"/>
    </source>
</evidence>
<gene>
    <name evidence="2" type="ordered locus">Sde_0295</name>
</gene>
<dbReference type="eggNOG" id="ENOG5032WMT">
    <property type="taxonomic scope" value="Bacteria"/>
</dbReference>
<dbReference type="AlphaFoldDB" id="Q21P20"/>
<name>Q21P20_SACD2</name>
<dbReference type="GeneID" id="98611998"/>
<dbReference type="EMBL" id="CP000282">
    <property type="protein sequence ID" value="ABD79559.1"/>
    <property type="molecule type" value="Genomic_DNA"/>
</dbReference>
<dbReference type="STRING" id="203122.Sde_0295"/>
<feature type="signal peptide" evidence="1">
    <location>
        <begin position="1"/>
        <end position="20"/>
    </location>
</feature>
<proteinExistence type="predicted"/>
<evidence type="ECO:0000313" key="3">
    <source>
        <dbReference type="Proteomes" id="UP000001947"/>
    </source>
</evidence>